<dbReference type="GO" id="GO:0005886">
    <property type="term" value="C:plasma membrane"/>
    <property type="evidence" value="ECO:0007669"/>
    <property type="project" value="UniProtKB-SubCell"/>
</dbReference>
<evidence type="ECO:0000256" key="4">
    <source>
        <dbReference type="ARBA" id="ARBA00022692"/>
    </source>
</evidence>
<dbReference type="CDD" id="cd06261">
    <property type="entry name" value="TM_PBP2"/>
    <property type="match status" value="1"/>
</dbReference>
<dbReference type="Proteomes" id="UP000549052">
    <property type="component" value="Unassembled WGS sequence"/>
</dbReference>
<feature type="transmembrane region" description="Helical" evidence="7">
    <location>
        <begin position="136"/>
        <end position="156"/>
    </location>
</feature>
<dbReference type="PROSITE" id="PS50928">
    <property type="entry name" value="ABC_TM1"/>
    <property type="match status" value="1"/>
</dbReference>
<dbReference type="InterPro" id="IPR000515">
    <property type="entry name" value="MetI-like"/>
</dbReference>
<evidence type="ECO:0000256" key="5">
    <source>
        <dbReference type="ARBA" id="ARBA00022989"/>
    </source>
</evidence>
<protein>
    <submittedName>
        <fullName evidence="9">NitT/TauT family transport system permease protein</fullName>
    </submittedName>
</protein>
<sequence>MIATRDTLLTAFAGLLIGTVIGLCLGLLFGLVRPANKAMEMTVEAIRPIPSVALIPIVMLMLGFGYRMEIVIVAFSCVWPMLILTRSALAGIEPRLLEVAKALRLSASQRIFKIVLPAALPRIMIAQQSLKADLMLAYLCWIGIVGYSSSLLLAAIEGRLLSWRTRAR</sequence>
<proteinExistence type="inferred from homology"/>
<evidence type="ECO:0000313" key="9">
    <source>
        <dbReference type="EMBL" id="MBA8881249.1"/>
    </source>
</evidence>
<dbReference type="InterPro" id="IPR035906">
    <property type="entry name" value="MetI-like_sf"/>
</dbReference>
<evidence type="ECO:0000256" key="7">
    <source>
        <dbReference type="RuleBase" id="RU363032"/>
    </source>
</evidence>
<keyword evidence="6 7" id="KW-0472">Membrane</keyword>
<name>A0A839EQQ7_9HYPH</name>
<feature type="transmembrane region" description="Helical" evidence="7">
    <location>
        <begin position="45"/>
        <end position="64"/>
    </location>
</feature>
<reference evidence="9 10" key="1">
    <citation type="submission" date="2020-07" db="EMBL/GenBank/DDBJ databases">
        <title>Genomic Encyclopedia of Type Strains, Phase IV (KMG-V): Genome sequencing to study the core and pangenomes of soil and plant-associated prokaryotes.</title>
        <authorList>
            <person name="Whitman W."/>
        </authorList>
    </citation>
    <scope>NUCLEOTIDE SEQUENCE [LARGE SCALE GENOMIC DNA]</scope>
    <source>
        <strain evidence="9 10">AN3</strain>
    </source>
</reference>
<keyword evidence="3" id="KW-1003">Cell membrane</keyword>
<evidence type="ECO:0000256" key="3">
    <source>
        <dbReference type="ARBA" id="ARBA00022475"/>
    </source>
</evidence>
<keyword evidence="4 7" id="KW-0812">Transmembrane</keyword>
<keyword evidence="5 7" id="KW-1133">Transmembrane helix</keyword>
<feature type="domain" description="ABC transmembrane type-1" evidence="8">
    <location>
        <begin position="4"/>
        <end position="168"/>
    </location>
</feature>
<comment type="subcellular location">
    <subcellularLocation>
        <location evidence="1 7">Cell membrane</location>
        <topology evidence="1 7">Multi-pass membrane protein</topology>
    </subcellularLocation>
</comment>
<dbReference type="EMBL" id="JACGXN010000013">
    <property type="protein sequence ID" value="MBA8881249.1"/>
    <property type="molecule type" value="Genomic_DNA"/>
</dbReference>
<dbReference type="GO" id="GO:0055085">
    <property type="term" value="P:transmembrane transport"/>
    <property type="evidence" value="ECO:0007669"/>
    <property type="project" value="InterPro"/>
</dbReference>
<dbReference type="RefSeq" id="WP_182551859.1">
    <property type="nucleotide sequence ID" value="NZ_JACGXN010000013.1"/>
</dbReference>
<evidence type="ECO:0000259" key="8">
    <source>
        <dbReference type="PROSITE" id="PS50928"/>
    </source>
</evidence>
<dbReference type="Gene3D" id="1.10.3720.10">
    <property type="entry name" value="MetI-like"/>
    <property type="match status" value="1"/>
</dbReference>
<dbReference type="PANTHER" id="PTHR30151">
    <property type="entry name" value="ALKANE SULFONATE ABC TRANSPORTER-RELATED, MEMBRANE SUBUNIT"/>
    <property type="match status" value="1"/>
</dbReference>
<evidence type="ECO:0000313" key="10">
    <source>
        <dbReference type="Proteomes" id="UP000549052"/>
    </source>
</evidence>
<keyword evidence="2 7" id="KW-0813">Transport</keyword>
<feature type="transmembrane region" description="Helical" evidence="7">
    <location>
        <begin position="12"/>
        <end position="33"/>
    </location>
</feature>
<evidence type="ECO:0000256" key="6">
    <source>
        <dbReference type="ARBA" id="ARBA00023136"/>
    </source>
</evidence>
<comment type="caution">
    <text evidence="9">The sequence shown here is derived from an EMBL/GenBank/DDBJ whole genome shotgun (WGS) entry which is preliminary data.</text>
</comment>
<dbReference type="Pfam" id="PF00528">
    <property type="entry name" value="BPD_transp_1"/>
    <property type="match status" value="1"/>
</dbReference>
<comment type="similarity">
    <text evidence="7">Belongs to the binding-protein-dependent transport system permease family.</text>
</comment>
<organism evidence="9 10">
    <name type="scientific">Phyllobacterium myrsinacearum</name>
    <dbReference type="NCBI Taxonomy" id="28101"/>
    <lineage>
        <taxon>Bacteria</taxon>
        <taxon>Pseudomonadati</taxon>
        <taxon>Pseudomonadota</taxon>
        <taxon>Alphaproteobacteria</taxon>
        <taxon>Hyphomicrobiales</taxon>
        <taxon>Phyllobacteriaceae</taxon>
        <taxon>Phyllobacterium</taxon>
    </lineage>
</organism>
<evidence type="ECO:0000256" key="2">
    <source>
        <dbReference type="ARBA" id="ARBA00022448"/>
    </source>
</evidence>
<dbReference type="SUPFAM" id="SSF161098">
    <property type="entry name" value="MetI-like"/>
    <property type="match status" value="1"/>
</dbReference>
<evidence type="ECO:0000256" key="1">
    <source>
        <dbReference type="ARBA" id="ARBA00004651"/>
    </source>
</evidence>
<feature type="transmembrane region" description="Helical" evidence="7">
    <location>
        <begin position="70"/>
        <end position="90"/>
    </location>
</feature>
<dbReference type="AlphaFoldDB" id="A0A839EQQ7"/>
<keyword evidence="10" id="KW-1185">Reference proteome</keyword>
<dbReference type="PANTHER" id="PTHR30151:SF0">
    <property type="entry name" value="ABC TRANSPORTER PERMEASE PROTEIN MJ0413-RELATED"/>
    <property type="match status" value="1"/>
</dbReference>
<accession>A0A839EQQ7</accession>
<gene>
    <name evidence="9" type="ORF">FHW16_004987</name>
</gene>